<comment type="function">
    <text evidence="4">IF-3 binds to the 30S ribosomal subunit and shifts the equilibrium between 70S ribosomes and their 50S and 30S subunits in favor of the free subunits, thus enhancing the availability of 30S subunits on which protein synthesis initiation begins.</text>
</comment>
<dbReference type="GO" id="GO:0005829">
    <property type="term" value="C:cytosol"/>
    <property type="evidence" value="ECO:0007669"/>
    <property type="project" value="TreeGrafter"/>
</dbReference>
<reference evidence="8 9" key="1">
    <citation type="submission" date="2016-07" db="EMBL/GenBank/DDBJ databases">
        <authorList>
            <person name="Lefevre C.T."/>
        </authorList>
    </citation>
    <scope>NUCLEOTIDE SEQUENCE [LARGE SCALE GENOMIC DNA]</scope>
    <source>
        <strain evidence="8">PR1</strain>
    </source>
</reference>
<gene>
    <name evidence="4 8" type="primary">infC</name>
    <name evidence="8" type="ORF">MTBPR1_40102</name>
</gene>
<name>A0A1C3RII9_9PROT</name>
<dbReference type="InterPro" id="IPR019814">
    <property type="entry name" value="Translation_initiation_fac_3_N"/>
</dbReference>
<dbReference type="GO" id="GO:0016020">
    <property type="term" value="C:membrane"/>
    <property type="evidence" value="ECO:0007669"/>
    <property type="project" value="TreeGrafter"/>
</dbReference>
<evidence type="ECO:0000256" key="5">
    <source>
        <dbReference type="NCBIfam" id="TIGR00168"/>
    </source>
</evidence>
<organism evidence="8 9">
    <name type="scientific">Candidatus Terasakiella magnetica</name>
    <dbReference type="NCBI Taxonomy" id="1867952"/>
    <lineage>
        <taxon>Bacteria</taxon>
        <taxon>Pseudomonadati</taxon>
        <taxon>Pseudomonadota</taxon>
        <taxon>Alphaproteobacteria</taxon>
        <taxon>Rhodospirillales</taxon>
        <taxon>Terasakiellaceae</taxon>
        <taxon>Terasakiella</taxon>
    </lineage>
</organism>
<dbReference type="Proteomes" id="UP000231658">
    <property type="component" value="Unassembled WGS sequence"/>
</dbReference>
<keyword evidence="9" id="KW-1185">Reference proteome</keyword>
<dbReference type="Pfam" id="PF05198">
    <property type="entry name" value="IF3_N"/>
    <property type="match status" value="1"/>
</dbReference>
<protein>
    <recommendedName>
        <fullName evidence="4 5">Translation initiation factor IF-3</fullName>
    </recommendedName>
</protein>
<dbReference type="Gene3D" id="3.10.20.80">
    <property type="entry name" value="Translation initiation factor 3 (IF-3), N-terminal domain"/>
    <property type="match status" value="1"/>
</dbReference>
<evidence type="ECO:0000313" key="8">
    <source>
        <dbReference type="EMBL" id="SCA57079.1"/>
    </source>
</evidence>
<dbReference type="SUPFAM" id="SSF54364">
    <property type="entry name" value="Translation initiation factor IF3, N-terminal domain"/>
    <property type="match status" value="1"/>
</dbReference>
<keyword evidence="3 4" id="KW-0648">Protein biosynthesis</keyword>
<dbReference type="PANTHER" id="PTHR10938:SF0">
    <property type="entry name" value="TRANSLATION INITIATION FACTOR IF-3, MITOCHONDRIAL"/>
    <property type="match status" value="1"/>
</dbReference>
<dbReference type="GO" id="GO:0043022">
    <property type="term" value="F:ribosome binding"/>
    <property type="evidence" value="ECO:0007669"/>
    <property type="project" value="UniProtKB-ARBA"/>
</dbReference>
<dbReference type="GO" id="GO:0003743">
    <property type="term" value="F:translation initiation factor activity"/>
    <property type="evidence" value="ECO:0007669"/>
    <property type="project" value="UniProtKB-UniRule"/>
</dbReference>
<evidence type="ECO:0000259" key="7">
    <source>
        <dbReference type="Pfam" id="PF05198"/>
    </source>
</evidence>
<proteinExistence type="inferred from homology"/>
<dbReference type="RefSeq" id="WP_069189138.1">
    <property type="nucleotide sequence ID" value="NZ_FLYE01000034.1"/>
</dbReference>
<dbReference type="EMBL" id="FLYE01000034">
    <property type="protein sequence ID" value="SCA57079.1"/>
    <property type="molecule type" value="Genomic_DNA"/>
</dbReference>
<feature type="domain" description="Translation initiation factor 3 C-terminal" evidence="6">
    <location>
        <begin position="88"/>
        <end position="172"/>
    </location>
</feature>
<dbReference type="Gene3D" id="3.30.110.10">
    <property type="entry name" value="Translation initiation factor 3 (IF-3), C-terminal domain"/>
    <property type="match status" value="1"/>
</dbReference>
<dbReference type="GO" id="GO:0032790">
    <property type="term" value="P:ribosome disassembly"/>
    <property type="evidence" value="ECO:0007669"/>
    <property type="project" value="TreeGrafter"/>
</dbReference>
<evidence type="ECO:0000313" key="9">
    <source>
        <dbReference type="Proteomes" id="UP000231658"/>
    </source>
</evidence>
<feature type="domain" description="Translation initiation factor 3 N-terminal" evidence="7">
    <location>
        <begin position="12"/>
        <end position="81"/>
    </location>
</feature>
<dbReference type="OrthoDB" id="9806014at2"/>
<dbReference type="NCBIfam" id="TIGR00168">
    <property type="entry name" value="infC"/>
    <property type="match status" value="1"/>
</dbReference>
<dbReference type="STRING" id="1867952.MTBPR1_40102"/>
<comment type="subcellular location">
    <subcellularLocation>
        <location evidence="4">Cytoplasm</location>
    </subcellularLocation>
</comment>
<evidence type="ECO:0000256" key="3">
    <source>
        <dbReference type="ARBA" id="ARBA00022917"/>
    </source>
</evidence>
<dbReference type="Pfam" id="PF00707">
    <property type="entry name" value="IF3_C"/>
    <property type="match status" value="1"/>
</dbReference>
<dbReference type="SUPFAM" id="SSF55200">
    <property type="entry name" value="Translation initiation factor IF3, C-terminal domain"/>
    <property type="match status" value="1"/>
</dbReference>
<dbReference type="PANTHER" id="PTHR10938">
    <property type="entry name" value="TRANSLATION INITIATION FACTOR IF-3"/>
    <property type="match status" value="1"/>
</dbReference>
<keyword evidence="2 4" id="KW-0396">Initiation factor</keyword>
<dbReference type="AlphaFoldDB" id="A0A1C3RII9"/>
<dbReference type="InterPro" id="IPR036787">
    <property type="entry name" value="T_IF-3_N_sf"/>
</dbReference>
<dbReference type="HAMAP" id="MF_00080">
    <property type="entry name" value="IF_3"/>
    <property type="match status" value="1"/>
</dbReference>
<dbReference type="FunFam" id="3.10.20.80:FF:000001">
    <property type="entry name" value="Translation initiation factor IF-3"/>
    <property type="match status" value="1"/>
</dbReference>
<dbReference type="FunFam" id="3.30.110.10:FF:000001">
    <property type="entry name" value="Translation initiation factor IF-3"/>
    <property type="match status" value="1"/>
</dbReference>
<comment type="similarity">
    <text evidence="1 4">Belongs to the IF-3 family.</text>
</comment>
<comment type="subunit">
    <text evidence="4">Monomer.</text>
</comment>
<evidence type="ECO:0000256" key="4">
    <source>
        <dbReference type="HAMAP-Rule" id="MF_00080"/>
    </source>
</evidence>
<dbReference type="InterPro" id="IPR036788">
    <property type="entry name" value="T_IF-3_C_sf"/>
</dbReference>
<keyword evidence="4" id="KW-0963">Cytoplasm</keyword>
<evidence type="ECO:0000259" key="6">
    <source>
        <dbReference type="Pfam" id="PF00707"/>
    </source>
</evidence>
<evidence type="ECO:0000256" key="1">
    <source>
        <dbReference type="ARBA" id="ARBA00005439"/>
    </source>
</evidence>
<dbReference type="InterPro" id="IPR019815">
    <property type="entry name" value="Translation_initiation_fac_3_C"/>
</dbReference>
<dbReference type="InterPro" id="IPR001288">
    <property type="entry name" value="Translation_initiation_fac_3"/>
</dbReference>
<evidence type="ECO:0000256" key="2">
    <source>
        <dbReference type="ARBA" id="ARBA00022540"/>
    </source>
</evidence>
<sequence length="178" mass="20176">MKAQPAQEGPRVNKEIRAPQVRLVDENGEMVGVVSIEDALKRASRVGIDLIEVSPNAEPPVCKILDSGKYKYEAQKRKAEAKKKQKVVQVKEIKMRPGIDQHDYEVKMRNVFKFLDNGDKVKVTLRYRGREMAHQELGLEILNRVKADTVEVAKVEHHPKMEGRQMIMILGPIPTGAK</sequence>
<accession>A0A1C3RII9</accession>